<organism evidence="2 3">
    <name type="scientific">Streptomyces nigrescens</name>
    <dbReference type="NCBI Taxonomy" id="1920"/>
    <lineage>
        <taxon>Bacteria</taxon>
        <taxon>Bacillati</taxon>
        <taxon>Actinomycetota</taxon>
        <taxon>Actinomycetes</taxon>
        <taxon>Kitasatosporales</taxon>
        <taxon>Streptomycetaceae</taxon>
        <taxon>Streptomyces</taxon>
    </lineage>
</organism>
<evidence type="ECO:0000313" key="3">
    <source>
        <dbReference type="Proteomes" id="UP001059597"/>
    </source>
</evidence>
<evidence type="ECO:0000313" key="2">
    <source>
        <dbReference type="EMBL" id="BDM74751.1"/>
    </source>
</evidence>
<evidence type="ECO:0000256" key="1">
    <source>
        <dbReference type="SAM" id="MobiDB-lite"/>
    </source>
</evidence>
<geneLocation type="plasmid" evidence="2 3">
    <name>SNP1</name>
</geneLocation>
<sequence>MRRNSPDPTDPQGHRDDTLIALSVVSGKIQCRQASDRGAERKGRDSRQHRAHERVHELGVVMN</sequence>
<accession>A0ABM8A7M4</accession>
<proteinExistence type="predicted"/>
<gene>
    <name evidence="2" type="ORF">HEK616_82380</name>
</gene>
<dbReference type="Proteomes" id="UP001059597">
    <property type="component" value="Plasmid SNP1"/>
</dbReference>
<protein>
    <recommendedName>
        <fullName evidence="4">Transposase</fullName>
    </recommendedName>
</protein>
<name>A0ABM8A7M4_STRNI</name>
<feature type="region of interest" description="Disordered" evidence="1">
    <location>
        <begin position="29"/>
        <end position="63"/>
    </location>
</feature>
<reference evidence="2" key="1">
    <citation type="submission" date="2022-06" db="EMBL/GenBank/DDBJ databases">
        <title>Complete genome sequence of Streptomyces nigrescens HEK616.</title>
        <authorList>
            <person name="Asamizu S."/>
            <person name="Onaka H."/>
        </authorList>
    </citation>
    <scope>NUCLEOTIDE SEQUENCE</scope>
    <source>
        <strain evidence="2">HEK616</strain>
        <plasmid evidence="2">SNP1</plasmid>
    </source>
</reference>
<keyword evidence="3" id="KW-1185">Reference proteome</keyword>
<keyword evidence="2" id="KW-0614">Plasmid</keyword>
<evidence type="ECO:0008006" key="4">
    <source>
        <dbReference type="Google" id="ProtNLM"/>
    </source>
</evidence>
<feature type="compositionally biased region" description="Basic and acidic residues" evidence="1">
    <location>
        <begin position="34"/>
        <end position="48"/>
    </location>
</feature>
<dbReference type="EMBL" id="AP026074">
    <property type="protein sequence ID" value="BDM74751.1"/>
    <property type="molecule type" value="Genomic_DNA"/>
</dbReference>